<evidence type="ECO:0000313" key="3">
    <source>
        <dbReference type="Proteomes" id="UP000239757"/>
    </source>
</evidence>
<feature type="compositionally biased region" description="Basic residues" evidence="1">
    <location>
        <begin position="83"/>
        <end position="100"/>
    </location>
</feature>
<organism evidence="2 3">
    <name type="scientific">Gossypium barbadense</name>
    <name type="common">Sea Island cotton</name>
    <name type="synonym">Hibiscus barbadensis</name>
    <dbReference type="NCBI Taxonomy" id="3634"/>
    <lineage>
        <taxon>Eukaryota</taxon>
        <taxon>Viridiplantae</taxon>
        <taxon>Streptophyta</taxon>
        <taxon>Embryophyta</taxon>
        <taxon>Tracheophyta</taxon>
        <taxon>Spermatophyta</taxon>
        <taxon>Magnoliopsida</taxon>
        <taxon>eudicotyledons</taxon>
        <taxon>Gunneridae</taxon>
        <taxon>Pentapetalae</taxon>
        <taxon>rosids</taxon>
        <taxon>malvids</taxon>
        <taxon>Malvales</taxon>
        <taxon>Malvaceae</taxon>
        <taxon>Malvoideae</taxon>
        <taxon>Gossypium</taxon>
    </lineage>
</organism>
<dbReference type="AlphaFoldDB" id="A0A2P5WW95"/>
<gene>
    <name evidence="2" type="ORF">GOBAR_AA25305</name>
</gene>
<dbReference type="EMBL" id="KZ666296">
    <property type="protein sequence ID" value="PPR95365.1"/>
    <property type="molecule type" value="Genomic_DNA"/>
</dbReference>
<evidence type="ECO:0000256" key="1">
    <source>
        <dbReference type="SAM" id="MobiDB-lite"/>
    </source>
</evidence>
<evidence type="ECO:0000313" key="2">
    <source>
        <dbReference type="EMBL" id="PPR95365.1"/>
    </source>
</evidence>
<feature type="compositionally biased region" description="Basic and acidic residues" evidence="1">
    <location>
        <begin position="51"/>
        <end position="68"/>
    </location>
</feature>
<dbReference type="Proteomes" id="UP000239757">
    <property type="component" value="Unassembled WGS sequence"/>
</dbReference>
<accession>A0A2P5WW95</accession>
<feature type="compositionally biased region" description="Polar residues" evidence="1">
    <location>
        <begin position="35"/>
        <end position="48"/>
    </location>
</feature>
<sequence length="100" mass="11833">MLCQSHENPFTPQVALKRRNTMNEGNQEGTDDEGTQQNLLGTNRPMHQTQKKGEERNEIEGKKRQDIRLKKKKVERASDDRRNRSRRRTPKKRKKPPVSR</sequence>
<proteinExistence type="predicted"/>
<protein>
    <submittedName>
        <fullName evidence="2">Uncharacterized protein</fullName>
    </submittedName>
</protein>
<name>A0A2P5WW95_GOSBA</name>
<feature type="region of interest" description="Disordered" evidence="1">
    <location>
        <begin position="1"/>
        <end position="100"/>
    </location>
</feature>
<feature type="compositionally biased region" description="Polar residues" evidence="1">
    <location>
        <begin position="1"/>
        <end position="11"/>
    </location>
</feature>
<reference evidence="2 3" key="1">
    <citation type="submission" date="2015-01" db="EMBL/GenBank/DDBJ databases">
        <title>Genome of allotetraploid Gossypium barbadense reveals genomic plasticity and fiber elongation in cotton evolution.</title>
        <authorList>
            <person name="Chen X."/>
            <person name="Liu X."/>
            <person name="Zhao B."/>
            <person name="Zheng H."/>
            <person name="Hu Y."/>
            <person name="Lu G."/>
            <person name="Yang C."/>
            <person name="Chen J."/>
            <person name="Shan C."/>
            <person name="Zhang L."/>
            <person name="Zhou Y."/>
            <person name="Wang L."/>
            <person name="Guo W."/>
            <person name="Bai Y."/>
            <person name="Ruan J."/>
            <person name="Shangguan X."/>
            <person name="Mao Y."/>
            <person name="Jiang J."/>
            <person name="Zhu Y."/>
            <person name="Lei J."/>
            <person name="Kang H."/>
            <person name="Chen S."/>
            <person name="He X."/>
            <person name="Wang R."/>
            <person name="Wang Y."/>
            <person name="Chen J."/>
            <person name="Wang L."/>
            <person name="Yu S."/>
            <person name="Wang B."/>
            <person name="Wei J."/>
            <person name="Song S."/>
            <person name="Lu X."/>
            <person name="Gao Z."/>
            <person name="Gu W."/>
            <person name="Deng X."/>
            <person name="Ma D."/>
            <person name="Wang S."/>
            <person name="Liang W."/>
            <person name="Fang L."/>
            <person name="Cai C."/>
            <person name="Zhu X."/>
            <person name="Zhou B."/>
            <person name="Zhang Y."/>
            <person name="Chen Z."/>
            <person name="Xu S."/>
            <person name="Zhu R."/>
            <person name="Wang S."/>
            <person name="Zhang T."/>
            <person name="Zhao G."/>
        </authorList>
    </citation>
    <scope>NUCLEOTIDE SEQUENCE [LARGE SCALE GENOMIC DNA]</scope>
    <source>
        <strain evidence="3">cv. Xinhai21</strain>
        <tissue evidence="2">Leaf</tissue>
    </source>
</reference>